<dbReference type="OrthoDB" id="9788889at2"/>
<organism evidence="2 3">
    <name type="scientific">Heliorestis acidaminivorans</name>
    <dbReference type="NCBI Taxonomy" id="553427"/>
    <lineage>
        <taxon>Bacteria</taxon>
        <taxon>Bacillati</taxon>
        <taxon>Bacillota</taxon>
        <taxon>Clostridia</taxon>
        <taxon>Eubacteriales</taxon>
        <taxon>Heliobacteriaceae</taxon>
        <taxon>Heliorestis</taxon>
    </lineage>
</organism>
<evidence type="ECO:0000313" key="2">
    <source>
        <dbReference type="EMBL" id="KAB2951702.1"/>
    </source>
</evidence>
<name>A0A6I0EYC2_9FIRM</name>
<dbReference type="SUPFAM" id="SSF50475">
    <property type="entry name" value="FMN-binding split barrel"/>
    <property type="match status" value="1"/>
</dbReference>
<protein>
    <recommendedName>
        <fullName evidence="1">Pyridoxamine 5'-phosphate oxidase N-terminal domain-containing protein</fullName>
    </recommendedName>
</protein>
<dbReference type="Gene3D" id="2.30.110.10">
    <property type="entry name" value="Electron Transport, Fmn-binding Protein, Chain A"/>
    <property type="match status" value="1"/>
</dbReference>
<accession>A0A6I0EYC2</accession>
<dbReference type="Pfam" id="PF01243">
    <property type="entry name" value="PNPOx_N"/>
    <property type="match status" value="1"/>
</dbReference>
<proteinExistence type="predicted"/>
<dbReference type="AlphaFoldDB" id="A0A6I0EYC2"/>
<dbReference type="InterPro" id="IPR012349">
    <property type="entry name" value="Split_barrel_FMN-bd"/>
</dbReference>
<feature type="domain" description="Pyridoxamine 5'-phosphate oxidase N-terminal" evidence="1">
    <location>
        <begin position="11"/>
        <end position="115"/>
    </location>
</feature>
<gene>
    <name evidence="2" type="ORF">F9B85_11780</name>
</gene>
<dbReference type="RefSeq" id="WP_151621169.1">
    <property type="nucleotide sequence ID" value="NZ_WBXO01000010.1"/>
</dbReference>
<dbReference type="Proteomes" id="UP000468766">
    <property type="component" value="Unassembled WGS sequence"/>
</dbReference>
<evidence type="ECO:0000313" key="3">
    <source>
        <dbReference type="Proteomes" id="UP000468766"/>
    </source>
</evidence>
<comment type="caution">
    <text evidence="2">The sequence shown here is derived from an EMBL/GenBank/DDBJ whole genome shotgun (WGS) entry which is preliminary data.</text>
</comment>
<evidence type="ECO:0000259" key="1">
    <source>
        <dbReference type="Pfam" id="PF01243"/>
    </source>
</evidence>
<keyword evidence="3" id="KW-1185">Reference proteome</keyword>
<dbReference type="EMBL" id="WBXO01000010">
    <property type="protein sequence ID" value="KAB2951702.1"/>
    <property type="molecule type" value="Genomic_DNA"/>
</dbReference>
<reference evidence="2 3" key="1">
    <citation type="submission" date="2019-10" db="EMBL/GenBank/DDBJ databases">
        <title>Whole-genome sequence of the extremophile Heliorestis acidaminivorans DSM 24790.</title>
        <authorList>
            <person name="Kyndt J.A."/>
            <person name="Meyer T.E."/>
        </authorList>
    </citation>
    <scope>NUCLEOTIDE SEQUENCE [LARGE SCALE GENOMIC DNA]</scope>
    <source>
        <strain evidence="2 3">DSM 24790</strain>
    </source>
</reference>
<sequence>MITGKEAEEIFEAICAEHRAMTIAVVDAAGLPWSAPVYYLYQYRDNEKAFYFLSSPRSRHLEALQKEASLQASVAIYNEPEAYEEIRGLQMSGIIEEISSLQERAKLLLAFGKRFSFFDKFLAQPVLIKELEKNKLYRFIPQSIFIVHNEVSFGQRITL</sequence>
<dbReference type="InterPro" id="IPR011576">
    <property type="entry name" value="Pyridox_Oxase_N"/>
</dbReference>